<dbReference type="RefSeq" id="WP_106607226.1">
    <property type="nucleotide sequence ID" value="NZ_PYGJ01000002.1"/>
</dbReference>
<dbReference type="EMBL" id="PYGJ01000002">
    <property type="protein sequence ID" value="PSL21021.1"/>
    <property type="molecule type" value="Genomic_DNA"/>
</dbReference>
<keyword evidence="4" id="KW-0808">Transferase</keyword>
<evidence type="ECO:0000256" key="1">
    <source>
        <dbReference type="ARBA" id="ARBA00004236"/>
    </source>
</evidence>
<dbReference type="InterPro" id="IPR026461">
    <property type="entry name" value="Trfase_2_rSAM/seldom_assoc"/>
</dbReference>
<evidence type="ECO:0000259" key="6">
    <source>
        <dbReference type="Pfam" id="PF00535"/>
    </source>
</evidence>
<evidence type="ECO:0000256" key="3">
    <source>
        <dbReference type="ARBA" id="ARBA00022676"/>
    </source>
</evidence>
<dbReference type="PANTHER" id="PTHR43646">
    <property type="entry name" value="GLYCOSYLTRANSFERASE"/>
    <property type="match status" value="1"/>
</dbReference>
<dbReference type="InterPro" id="IPR029044">
    <property type="entry name" value="Nucleotide-diphossugar_trans"/>
</dbReference>
<dbReference type="NCBIfam" id="TIGR04283">
    <property type="entry name" value="glyco_like_mftF"/>
    <property type="match status" value="1"/>
</dbReference>
<evidence type="ECO:0000256" key="5">
    <source>
        <dbReference type="ARBA" id="ARBA00023136"/>
    </source>
</evidence>
<proteinExistence type="predicted"/>
<keyword evidence="2" id="KW-1003">Cell membrane</keyword>
<protein>
    <recommendedName>
        <fullName evidence="6">Glycosyltransferase 2-like domain-containing protein</fullName>
    </recommendedName>
</protein>
<dbReference type="OrthoDB" id="5291101at2"/>
<dbReference type="InterPro" id="IPR001173">
    <property type="entry name" value="Glyco_trans_2-like"/>
</dbReference>
<keyword evidence="5" id="KW-0472">Membrane</keyword>
<evidence type="ECO:0000256" key="2">
    <source>
        <dbReference type="ARBA" id="ARBA00022475"/>
    </source>
</evidence>
<feature type="domain" description="Glycosyltransferase 2-like" evidence="6">
    <location>
        <begin position="6"/>
        <end position="110"/>
    </location>
</feature>
<keyword evidence="3" id="KW-0328">Glycosyltransferase</keyword>
<comment type="caution">
    <text evidence="7">The sequence shown here is derived from an EMBL/GenBank/DDBJ whole genome shotgun (WGS) entry which is preliminary data.</text>
</comment>
<accession>A0A2P8FH10</accession>
<gene>
    <name evidence="7" type="ORF">CLV88_102140</name>
</gene>
<sequence>MRAPLSVVIPTFNAEEALPACLSALFEGVQCGLIRELIVVDGGSSDRTVEVSQESGADVVQVAPSRGGQLRVGAEKARGRWLLFLHADTVLAEGWTESVMSHMGHPDRAGYFKLRFDTIGLAPTVVSGWANLRSRVFGLPYGDQGLLIARETYAHAGGYPDVPLMEDVALALALSGRLVALPSTAETSGEKYAKAGWLRRGTRNLTILLRYFMGASPERLAADYRR</sequence>
<dbReference type="Proteomes" id="UP000240418">
    <property type="component" value="Unassembled WGS sequence"/>
</dbReference>
<dbReference type="GO" id="GO:0016757">
    <property type="term" value="F:glycosyltransferase activity"/>
    <property type="evidence" value="ECO:0007669"/>
    <property type="project" value="UniProtKB-KW"/>
</dbReference>
<evidence type="ECO:0000313" key="7">
    <source>
        <dbReference type="EMBL" id="PSL21021.1"/>
    </source>
</evidence>
<organism evidence="7 8">
    <name type="scientific">Shimia abyssi</name>
    <dbReference type="NCBI Taxonomy" id="1662395"/>
    <lineage>
        <taxon>Bacteria</taxon>
        <taxon>Pseudomonadati</taxon>
        <taxon>Pseudomonadota</taxon>
        <taxon>Alphaproteobacteria</taxon>
        <taxon>Rhodobacterales</taxon>
        <taxon>Roseobacteraceae</taxon>
    </lineage>
</organism>
<keyword evidence="8" id="KW-1185">Reference proteome</keyword>
<dbReference type="Pfam" id="PF00535">
    <property type="entry name" value="Glycos_transf_2"/>
    <property type="match status" value="1"/>
</dbReference>
<dbReference type="Gene3D" id="3.90.550.10">
    <property type="entry name" value="Spore Coat Polysaccharide Biosynthesis Protein SpsA, Chain A"/>
    <property type="match status" value="1"/>
</dbReference>
<reference evidence="7 8" key="1">
    <citation type="submission" date="2018-03" db="EMBL/GenBank/DDBJ databases">
        <title>Genomic Encyclopedia of Archaeal and Bacterial Type Strains, Phase II (KMG-II): from individual species to whole genera.</title>
        <authorList>
            <person name="Goeker M."/>
        </authorList>
    </citation>
    <scope>NUCLEOTIDE SEQUENCE [LARGE SCALE GENOMIC DNA]</scope>
    <source>
        <strain evidence="7 8">DSM 100673</strain>
    </source>
</reference>
<comment type="subcellular location">
    <subcellularLocation>
        <location evidence="1">Cell membrane</location>
    </subcellularLocation>
</comment>
<dbReference type="GO" id="GO:0005886">
    <property type="term" value="C:plasma membrane"/>
    <property type="evidence" value="ECO:0007669"/>
    <property type="project" value="UniProtKB-SubCell"/>
</dbReference>
<dbReference type="AlphaFoldDB" id="A0A2P8FH10"/>
<dbReference type="PANTHER" id="PTHR43646:SF2">
    <property type="entry name" value="GLYCOSYLTRANSFERASE 2-LIKE DOMAIN-CONTAINING PROTEIN"/>
    <property type="match status" value="1"/>
</dbReference>
<evidence type="ECO:0000313" key="8">
    <source>
        <dbReference type="Proteomes" id="UP000240418"/>
    </source>
</evidence>
<dbReference type="CDD" id="cd02522">
    <property type="entry name" value="GT_2_like_a"/>
    <property type="match status" value="1"/>
</dbReference>
<evidence type="ECO:0000256" key="4">
    <source>
        <dbReference type="ARBA" id="ARBA00022679"/>
    </source>
</evidence>
<name>A0A2P8FH10_9RHOB</name>
<dbReference type="SUPFAM" id="SSF53448">
    <property type="entry name" value="Nucleotide-diphospho-sugar transferases"/>
    <property type="match status" value="1"/>
</dbReference>